<name>A0A8S5TUM4_9CAUD</name>
<reference evidence="1" key="1">
    <citation type="journal article" date="2021" name="Proc. Natl. Acad. Sci. U.S.A.">
        <title>A Catalog of Tens of Thousands of Viruses from Human Metagenomes Reveals Hidden Associations with Chronic Diseases.</title>
        <authorList>
            <person name="Tisza M.J."/>
            <person name="Buck C.B."/>
        </authorList>
    </citation>
    <scope>NUCLEOTIDE SEQUENCE</scope>
    <source>
        <strain evidence="1">CtVJE9</strain>
    </source>
</reference>
<accession>A0A8S5TUM4</accession>
<protein>
    <submittedName>
        <fullName evidence="1">Uncharacterized protein</fullName>
    </submittedName>
</protein>
<evidence type="ECO:0000313" key="1">
    <source>
        <dbReference type="EMBL" id="DAF85914.1"/>
    </source>
</evidence>
<sequence>MTSETELPIIEYVKFDYTFIVIKLHIFVK</sequence>
<organism evidence="1">
    <name type="scientific">Siphoviridae sp. ctVJE9</name>
    <dbReference type="NCBI Taxonomy" id="2825530"/>
    <lineage>
        <taxon>Viruses</taxon>
        <taxon>Duplodnaviria</taxon>
        <taxon>Heunggongvirae</taxon>
        <taxon>Uroviricota</taxon>
        <taxon>Caudoviricetes</taxon>
    </lineage>
</organism>
<proteinExistence type="predicted"/>
<dbReference type="EMBL" id="BK015932">
    <property type="protein sequence ID" value="DAF85914.1"/>
    <property type="molecule type" value="Genomic_DNA"/>
</dbReference>